<protein>
    <recommendedName>
        <fullName evidence="1">Methyltransferase domain-containing protein</fullName>
    </recommendedName>
</protein>
<dbReference type="PANTHER" id="PTHR12496:SF0">
    <property type="entry name" value="METHYLTRANSFERASE DOMAIN-CONTAINING PROTEIN"/>
    <property type="match status" value="1"/>
</dbReference>
<evidence type="ECO:0000313" key="2">
    <source>
        <dbReference type="EMBL" id="THD26151.1"/>
    </source>
</evidence>
<evidence type="ECO:0000259" key="1">
    <source>
        <dbReference type="Pfam" id="PF13679"/>
    </source>
</evidence>
<dbReference type="PANTHER" id="PTHR12496">
    <property type="entry name" value="CGI-41 METHYLTRANSFERASE"/>
    <property type="match status" value="1"/>
</dbReference>
<dbReference type="InterPro" id="IPR052220">
    <property type="entry name" value="METTL25"/>
</dbReference>
<organism evidence="2 3">
    <name type="scientific">Fasciola hepatica</name>
    <name type="common">Liver fluke</name>
    <dbReference type="NCBI Taxonomy" id="6192"/>
    <lineage>
        <taxon>Eukaryota</taxon>
        <taxon>Metazoa</taxon>
        <taxon>Spiralia</taxon>
        <taxon>Lophotrochozoa</taxon>
        <taxon>Platyhelminthes</taxon>
        <taxon>Trematoda</taxon>
        <taxon>Digenea</taxon>
        <taxon>Plagiorchiida</taxon>
        <taxon>Echinostomata</taxon>
        <taxon>Echinostomatoidea</taxon>
        <taxon>Fasciolidae</taxon>
        <taxon>Fasciola</taxon>
    </lineage>
</organism>
<gene>
    <name evidence="2" type="ORF">D915_003041</name>
</gene>
<name>A0A4E0RHN6_FASHE</name>
<evidence type="ECO:0000313" key="3">
    <source>
        <dbReference type="Proteomes" id="UP000230066"/>
    </source>
</evidence>
<dbReference type="EMBL" id="JXXN02000846">
    <property type="protein sequence ID" value="THD26151.1"/>
    <property type="molecule type" value="Genomic_DNA"/>
</dbReference>
<dbReference type="Proteomes" id="UP000230066">
    <property type="component" value="Unassembled WGS sequence"/>
</dbReference>
<comment type="caution">
    <text evidence="2">The sequence shown here is derived from an EMBL/GenBank/DDBJ whole genome shotgun (WGS) entry which is preliminary data.</text>
</comment>
<dbReference type="InterPro" id="IPR025714">
    <property type="entry name" value="Methyltranfer_dom"/>
</dbReference>
<proteinExistence type="predicted"/>
<dbReference type="AlphaFoldDB" id="A0A4E0RHN6"/>
<dbReference type="Pfam" id="PF13679">
    <property type="entry name" value="Methyltransf_32"/>
    <property type="match status" value="1"/>
</dbReference>
<accession>A0A4E0RHN6</accession>
<feature type="domain" description="Methyltransferase" evidence="1">
    <location>
        <begin position="187"/>
        <end position="344"/>
    </location>
</feature>
<reference evidence="2" key="1">
    <citation type="submission" date="2019-03" db="EMBL/GenBank/DDBJ databases">
        <title>Improved annotation for the trematode Fasciola hepatica.</title>
        <authorList>
            <person name="Choi Y.-J."/>
            <person name="Martin J."/>
            <person name="Mitreva M."/>
        </authorList>
    </citation>
    <scope>NUCLEOTIDE SEQUENCE [LARGE SCALE GENOMIC DNA]</scope>
</reference>
<keyword evidence="3" id="KW-1185">Reference proteome</keyword>
<sequence>MNWNPPIDLGPLFIFLDRCSWIFSFRWIDPTEKDTEVQGLQSALREIPTAWVKSLTNATIENLRALVSGSADGYPWPQDLLQFAFECRRFTALVSQNICLLPTMLSRPILAYNPNANCVDFLPDERVLYAKHSLHMTPKKSHEVSRMTAFLHHLLLSRTVECETNAAADGLVGTFQTSPLLSAPRTQASLSPPYVIDIGSGLGHLPNSLAQRLLQSTTTIKVDQCPFRIYAVDCDPALDRKARLLLQRSAPIGGDIGTQLLSHRVKRLLFHLTESNTTDFSSLLNESLKFEAEQSSSTSRQSSTYLLCGLHCCGDLSQSMIQLFENDVRAEWLVLVGCCYHKMSLSKFPASDRLRMAFKSAPQLMRNFCSKATFRLACQWSPSTWLSWTQRDCNMHRVRLICRILFATETGKFDPIKNCLKLAPMLESGSFDFSRLLSLLPQTPCTDEQIIYLTTVWNLTPGLLALQQLLQPLLEVILLADRVWRLRTDDPQRQSGMFAGLVRLFDPRLSPRCMALVVRKSLFG</sequence>